<dbReference type="Proteomes" id="UP000663855">
    <property type="component" value="Unassembled WGS sequence"/>
</dbReference>
<evidence type="ECO:0000313" key="1">
    <source>
        <dbReference type="EMBL" id="CAF1201637.1"/>
    </source>
</evidence>
<reference evidence="1" key="1">
    <citation type="submission" date="2021-02" db="EMBL/GenBank/DDBJ databases">
        <authorList>
            <person name="Nowell W R."/>
        </authorList>
    </citation>
    <scope>NUCLEOTIDE SEQUENCE</scope>
</reference>
<protein>
    <submittedName>
        <fullName evidence="1">Uncharacterized protein</fullName>
    </submittedName>
</protein>
<comment type="caution">
    <text evidence="1">The sequence shown here is derived from an EMBL/GenBank/DDBJ whole genome shotgun (WGS) entry which is preliminary data.</text>
</comment>
<proteinExistence type="predicted"/>
<organism evidence="1 2">
    <name type="scientific">Rotaria magnacalcarata</name>
    <dbReference type="NCBI Taxonomy" id="392030"/>
    <lineage>
        <taxon>Eukaryota</taxon>
        <taxon>Metazoa</taxon>
        <taxon>Spiralia</taxon>
        <taxon>Gnathifera</taxon>
        <taxon>Rotifera</taxon>
        <taxon>Eurotatoria</taxon>
        <taxon>Bdelloidea</taxon>
        <taxon>Philodinida</taxon>
        <taxon>Philodinidae</taxon>
        <taxon>Rotaria</taxon>
    </lineage>
</organism>
<dbReference type="EMBL" id="CAJNOV010005208">
    <property type="protein sequence ID" value="CAF1201637.1"/>
    <property type="molecule type" value="Genomic_DNA"/>
</dbReference>
<accession>A0A814W8D5</accession>
<evidence type="ECO:0000313" key="2">
    <source>
        <dbReference type="Proteomes" id="UP000663855"/>
    </source>
</evidence>
<dbReference type="AlphaFoldDB" id="A0A814W8D5"/>
<sequence>MKKSSFLLIRASTFIADAAKSWESNTNSGLDQNLKYFIADKLQSISDRLTSEKIVPPVTVGSNQGDRFQVLAVSNSERIIKLRGQSNRWTSDDNGR</sequence>
<gene>
    <name evidence="1" type="ORF">CJN711_LOCUS12050</name>
</gene>
<name>A0A814W8D5_9BILA</name>